<proteinExistence type="predicted"/>
<organism evidence="1 2">
    <name type="scientific">Stachybotrys chlorohalonatus (strain IBT 40285)</name>
    <dbReference type="NCBI Taxonomy" id="1283841"/>
    <lineage>
        <taxon>Eukaryota</taxon>
        <taxon>Fungi</taxon>
        <taxon>Dikarya</taxon>
        <taxon>Ascomycota</taxon>
        <taxon>Pezizomycotina</taxon>
        <taxon>Sordariomycetes</taxon>
        <taxon>Hypocreomycetidae</taxon>
        <taxon>Hypocreales</taxon>
        <taxon>Stachybotryaceae</taxon>
        <taxon>Stachybotrys</taxon>
    </lineage>
</organism>
<dbReference type="STRING" id="1283841.A0A084QXZ3"/>
<dbReference type="OMA" id="AVIECAK"/>
<gene>
    <name evidence="1" type="ORF">S40285_01170</name>
</gene>
<name>A0A084QXZ3_STAC4</name>
<dbReference type="InParanoid" id="A0A084QXZ3"/>
<dbReference type="AlphaFoldDB" id="A0A084QXZ3"/>
<reference evidence="1 2" key="1">
    <citation type="journal article" date="2014" name="BMC Genomics">
        <title>Comparative genome sequencing reveals chemotype-specific gene clusters in the toxigenic black mold Stachybotrys.</title>
        <authorList>
            <person name="Semeiks J."/>
            <person name="Borek D."/>
            <person name="Otwinowski Z."/>
            <person name="Grishin N.V."/>
        </authorList>
    </citation>
    <scope>NUCLEOTIDE SEQUENCE [LARGE SCALE GENOMIC DNA]</scope>
    <source>
        <strain evidence="1 2">IBT 40285</strain>
    </source>
</reference>
<accession>A0A084QXZ3</accession>
<dbReference type="OrthoDB" id="5405126at2759"/>
<sequence>MAKGSLRWATRWLAPSAKGCEAFSPRMFSTTPSYAATRILFTPTSNPDLDAILKTIQEKIIFPAYLPEKQRRLVFGVTPEQRARLAQNPVTLELEGVEHRFPPLNHSTDIPDSRKIFKEALVNMKSREDWANLVTLLSGYKKAGIKLSQNHIAKAVRLASRSGNIYAIIECATHAAATGVVFIRPETITRTLAAVGNKIMQGNGDVEAAKQALRWTRVVLELTERQAQDVGYNQTKEFRNIIRGTTLFIRACHYKLLSQVGEATDKHRTDLTDDVAALRSLWREAIETNDFNTREIQAINPTSEGGWGGAIFTETLAMNIKGMQLAQELGIEGAEELFPVMEALTRLMNETIEWGRPGGKTWDELSNAVFDVVLEPVPKEETQTHEADTTVAGN</sequence>
<protein>
    <submittedName>
        <fullName evidence="1">Uncharacterized protein</fullName>
    </submittedName>
</protein>
<keyword evidence="2" id="KW-1185">Reference proteome</keyword>
<dbReference type="HOGENOM" id="CLU_047846_2_0_1"/>
<evidence type="ECO:0000313" key="1">
    <source>
        <dbReference type="EMBL" id="KFA68828.1"/>
    </source>
</evidence>
<dbReference type="Proteomes" id="UP000028524">
    <property type="component" value="Unassembled WGS sequence"/>
</dbReference>
<evidence type="ECO:0000313" key="2">
    <source>
        <dbReference type="Proteomes" id="UP000028524"/>
    </source>
</evidence>
<dbReference type="EMBL" id="KL659708">
    <property type="protein sequence ID" value="KFA68828.1"/>
    <property type="molecule type" value="Genomic_DNA"/>
</dbReference>